<dbReference type="SUPFAM" id="SSF51126">
    <property type="entry name" value="Pectin lyase-like"/>
    <property type="match status" value="1"/>
</dbReference>
<protein>
    <recommendedName>
        <fullName evidence="4">Right handed beta helix region</fullName>
    </recommendedName>
</protein>
<feature type="region of interest" description="Disordered" evidence="1">
    <location>
        <begin position="44"/>
        <end position="70"/>
    </location>
</feature>
<accession>A0A7W3J2J0</accession>
<evidence type="ECO:0008006" key="4">
    <source>
        <dbReference type="Google" id="ProtNLM"/>
    </source>
</evidence>
<gene>
    <name evidence="2" type="ORF">FB382_003333</name>
</gene>
<keyword evidence="3" id="KW-1185">Reference proteome</keyword>
<dbReference type="Proteomes" id="UP000580910">
    <property type="component" value="Unassembled WGS sequence"/>
</dbReference>
<evidence type="ECO:0000313" key="3">
    <source>
        <dbReference type="Proteomes" id="UP000580910"/>
    </source>
</evidence>
<proteinExistence type="predicted"/>
<evidence type="ECO:0000256" key="1">
    <source>
        <dbReference type="SAM" id="MobiDB-lite"/>
    </source>
</evidence>
<dbReference type="AlphaFoldDB" id="A0A7W3J2J0"/>
<name>A0A7W3J2J0_9ACTN</name>
<reference evidence="2 3" key="1">
    <citation type="submission" date="2020-07" db="EMBL/GenBank/DDBJ databases">
        <title>Sequencing the genomes of 1000 actinobacteria strains.</title>
        <authorList>
            <person name="Klenk H.-P."/>
        </authorList>
    </citation>
    <scope>NUCLEOTIDE SEQUENCE [LARGE SCALE GENOMIC DNA]</scope>
    <source>
        <strain evidence="2 3">DSM 21349</strain>
    </source>
</reference>
<organism evidence="2 3">
    <name type="scientific">Nocardioides ginsengisegetis</name>
    <dbReference type="NCBI Taxonomy" id="661491"/>
    <lineage>
        <taxon>Bacteria</taxon>
        <taxon>Bacillati</taxon>
        <taxon>Actinomycetota</taxon>
        <taxon>Actinomycetes</taxon>
        <taxon>Propionibacteriales</taxon>
        <taxon>Nocardioidaceae</taxon>
        <taxon>Nocardioides</taxon>
    </lineage>
</organism>
<evidence type="ECO:0000313" key="2">
    <source>
        <dbReference type="EMBL" id="MBA8805042.1"/>
    </source>
</evidence>
<sequence length="382" mass="39997">MHHTLDTPHRPALTTRRSRAGALTLPLVLLVGVLAALVGIAPGPATARTTSTTASTASPTTGPTASAPSECATSGTYVWSHLHACGWPSGGTTGPQAKNCPGGTLTPRGDNNQSVIHLRTAGALVSCQQIKGCLSVEAPNVVIRDVAVQCTSGRTGEDANGTAVISVTHGASAKIVRTATDGLRGVHACVWHMGTALEVNRLDCKHVNDGVFSWASSGDSSEGDHFTVLNSYLHSFTTRTANGHIDGYQTEGASHGLIRHNTLLMTSDDNNSSDSAIAIWDGQKSSSDILVKHNLIAGGGFSVYAHDYSPSDSNPSGGFSVTDVRFVDNVFSKRLFGCVGQWGVWFTRGQPTDGWHRSGNEVLETQADIDDQNPENGGQVCS</sequence>
<dbReference type="InterPro" id="IPR011050">
    <property type="entry name" value="Pectin_lyase_fold/virulence"/>
</dbReference>
<comment type="caution">
    <text evidence="2">The sequence shown here is derived from an EMBL/GenBank/DDBJ whole genome shotgun (WGS) entry which is preliminary data.</text>
</comment>
<dbReference type="EMBL" id="JACGXA010000001">
    <property type="protein sequence ID" value="MBA8805042.1"/>
    <property type="molecule type" value="Genomic_DNA"/>
</dbReference>
<dbReference type="RefSeq" id="WP_182540858.1">
    <property type="nucleotide sequence ID" value="NZ_JACGXA010000001.1"/>
</dbReference>
<feature type="compositionally biased region" description="Low complexity" evidence="1">
    <location>
        <begin position="44"/>
        <end position="69"/>
    </location>
</feature>